<dbReference type="PANTHER" id="PTHR14097:SF7">
    <property type="entry name" value="OXIDOREDUCTASE HTATIP2"/>
    <property type="match status" value="1"/>
</dbReference>
<reference evidence="1" key="1">
    <citation type="submission" date="2021-01" db="EMBL/GenBank/DDBJ databases">
        <authorList>
            <person name="Zahm M."/>
            <person name="Roques C."/>
            <person name="Cabau C."/>
            <person name="Klopp C."/>
            <person name="Donnadieu C."/>
            <person name="Jouanno E."/>
            <person name="Lampietro C."/>
            <person name="Louis A."/>
            <person name="Herpin A."/>
            <person name="Echchiki A."/>
            <person name="Berthelot C."/>
            <person name="Parey E."/>
            <person name="Roest-Crollius H."/>
            <person name="Braasch I."/>
            <person name="Postlethwait J."/>
            <person name="Bobe J."/>
            <person name="Montfort J."/>
            <person name="Bouchez O."/>
            <person name="Begum T."/>
            <person name="Mejri S."/>
            <person name="Adams A."/>
            <person name="Chen W.-J."/>
            <person name="Guiguen Y."/>
        </authorList>
    </citation>
    <scope>NUCLEOTIDE SEQUENCE</scope>
    <source>
        <tissue evidence="1">Blood</tissue>
    </source>
</reference>
<dbReference type="AlphaFoldDB" id="A0A8T3E767"/>
<organism evidence="1 2">
    <name type="scientific">Albula goreensis</name>
    <dbReference type="NCBI Taxonomy" id="1534307"/>
    <lineage>
        <taxon>Eukaryota</taxon>
        <taxon>Metazoa</taxon>
        <taxon>Chordata</taxon>
        <taxon>Craniata</taxon>
        <taxon>Vertebrata</taxon>
        <taxon>Euteleostomi</taxon>
        <taxon>Actinopterygii</taxon>
        <taxon>Neopterygii</taxon>
        <taxon>Teleostei</taxon>
        <taxon>Albuliformes</taxon>
        <taxon>Albulidae</taxon>
        <taxon>Albula</taxon>
    </lineage>
</organism>
<dbReference type="Proteomes" id="UP000829720">
    <property type="component" value="Unassembled WGS sequence"/>
</dbReference>
<dbReference type="EMBL" id="JAERUA010000001">
    <property type="protein sequence ID" value="KAI1904610.1"/>
    <property type="molecule type" value="Genomic_DNA"/>
</dbReference>
<dbReference type="Gene3D" id="3.40.50.720">
    <property type="entry name" value="NAD(P)-binding Rossmann-like Domain"/>
    <property type="match status" value="1"/>
</dbReference>
<name>A0A8T3E767_9TELE</name>
<evidence type="ECO:0008006" key="3">
    <source>
        <dbReference type="Google" id="ProtNLM"/>
    </source>
</evidence>
<dbReference type="OrthoDB" id="430436at2759"/>
<dbReference type="SUPFAM" id="SSF51735">
    <property type="entry name" value="NAD(P)-binding Rossmann-fold domains"/>
    <property type="match status" value="1"/>
</dbReference>
<keyword evidence="2" id="KW-1185">Reference proteome</keyword>
<proteinExistence type="predicted"/>
<dbReference type="InterPro" id="IPR036291">
    <property type="entry name" value="NAD(P)-bd_dom_sf"/>
</dbReference>
<comment type="caution">
    <text evidence="1">The sequence shown here is derived from an EMBL/GenBank/DDBJ whole genome shotgun (WGS) entry which is preliminary data.</text>
</comment>
<accession>A0A8T3E767</accession>
<evidence type="ECO:0000313" key="2">
    <source>
        <dbReference type="Proteomes" id="UP000829720"/>
    </source>
</evidence>
<dbReference type="GO" id="GO:0005737">
    <property type="term" value="C:cytoplasm"/>
    <property type="evidence" value="ECO:0007669"/>
    <property type="project" value="TreeGrafter"/>
</dbReference>
<dbReference type="GO" id="GO:0051170">
    <property type="term" value="P:import into nucleus"/>
    <property type="evidence" value="ECO:0007669"/>
    <property type="project" value="TreeGrafter"/>
</dbReference>
<sequence length="157" mass="17704">MKCGIFQYTFLYEGIFLFQEGFIRVDHDYVLQSAQLAKAGGCSHFNLQSSKGADKTSGFLYLRVKGEVEAEIEELGFERYSIFRPAVLMVDRQESRPTEWLARKILAPLSVVFPTAMSIPITSVARAMVINTLIKSDKNVEILENKAIYDLGKVAEK</sequence>
<protein>
    <recommendedName>
        <fullName evidence="3">NAD(P)-binding domain-containing protein</fullName>
    </recommendedName>
</protein>
<evidence type="ECO:0000313" key="1">
    <source>
        <dbReference type="EMBL" id="KAI1904610.1"/>
    </source>
</evidence>
<gene>
    <name evidence="1" type="ORF">AGOR_G00007390</name>
</gene>
<dbReference type="PANTHER" id="PTHR14097">
    <property type="entry name" value="OXIDOREDUCTASE HTATIP2"/>
    <property type="match status" value="1"/>
</dbReference>